<reference evidence="8 9" key="1">
    <citation type="submission" date="2024-03" db="EMBL/GenBank/DDBJ databases">
        <title>Human intestinal bacterial collection.</title>
        <authorList>
            <person name="Pauvert C."/>
            <person name="Hitch T.C.A."/>
            <person name="Clavel T."/>
        </authorList>
    </citation>
    <scope>NUCLEOTIDE SEQUENCE [LARGE SCALE GENOMIC DNA]</scope>
    <source>
        <strain evidence="8 9">CLA-AA-H81</strain>
    </source>
</reference>
<evidence type="ECO:0000313" key="8">
    <source>
        <dbReference type="EMBL" id="MEQ2422759.1"/>
    </source>
</evidence>
<sequence length="454" mass="51482">MRILAKVKLPEVIDLFSGCGGLALGIQQAGFSITHGIEIMESAVKTANMNLSIKKGLPPLHICGDITQMDEHIFNDKIGKNGCVIIGGPPCQAYSLIGRGKLNSLVKNEYSYLDDKRGYLFEDYLRFVIGTGARAAVMENVRQCVSFGKINVPEYVADVLEKHGYTVYWTILNSADYGVPQIRERMILFAAKGNLEPIMPRPVYSGLLYNNLYAGVGLKEFQKYPHFIMPLKRRRKRPAWITVGEAIGDLPELQTAVAKSYQSYPVMMGLPYSTEPQNDYQQRMRENTDEYVTGNSYRNTPRDFPIFARMKEGDNFVSASAIADRLFESECQNRHISPESPEGKMLRKKIVPPYSRDKFLEKWKKLDRNKPSHTLVAHLFFDTYSHIHPWEPRGISVREAARLQSFPDDFVFPCSMGDAFKQIGNSVPPLMAQGIGKVLRKLLEEQEKKYGFTK</sequence>
<dbReference type="Pfam" id="PF00145">
    <property type="entry name" value="DNA_methylase"/>
    <property type="match status" value="1"/>
</dbReference>
<dbReference type="InterPro" id="IPR029063">
    <property type="entry name" value="SAM-dependent_MTases_sf"/>
</dbReference>
<gene>
    <name evidence="8" type="ORF">WMO23_08480</name>
</gene>
<dbReference type="PROSITE" id="PS00095">
    <property type="entry name" value="C5_MTASE_2"/>
    <property type="match status" value="1"/>
</dbReference>
<dbReference type="PRINTS" id="PR00105">
    <property type="entry name" value="C5METTRFRASE"/>
</dbReference>
<dbReference type="Gene3D" id="3.40.50.150">
    <property type="entry name" value="Vaccinia Virus protein VP39"/>
    <property type="match status" value="1"/>
</dbReference>
<dbReference type="GO" id="GO:0003886">
    <property type="term" value="F:DNA (cytosine-5-)-methyltransferase activity"/>
    <property type="evidence" value="ECO:0007669"/>
    <property type="project" value="UniProtKB-EC"/>
</dbReference>
<keyword evidence="9" id="KW-1185">Reference proteome</keyword>
<comment type="similarity">
    <text evidence="6 7">Belongs to the class I-like SAM-binding methyltransferase superfamily. C5-methyltransferase family.</text>
</comment>
<name>A0ABV1D0X2_9FIRM</name>
<dbReference type="Gene3D" id="3.90.120.10">
    <property type="entry name" value="DNA Methylase, subunit A, domain 2"/>
    <property type="match status" value="1"/>
</dbReference>
<keyword evidence="4 6" id="KW-0949">S-adenosyl-L-methionine</keyword>
<keyword evidence="2 6" id="KW-0489">Methyltransferase</keyword>
<feature type="active site" evidence="6">
    <location>
        <position position="91"/>
    </location>
</feature>
<dbReference type="GO" id="GO:0032259">
    <property type="term" value="P:methylation"/>
    <property type="evidence" value="ECO:0007669"/>
    <property type="project" value="UniProtKB-KW"/>
</dbReference>
<dbReference type="EMBL" id="JBBMEU010000050">
    <property type="protein sequence ID" value="MEQ2422759.1"/>
    <property type="molecule type" value="Genomic_DNA"/>
</dbReference>
<dbReference type="InterPro" id="IPR001525">
    <property type="entry name" value="C5_MeTfrase"/>
</dbReference>
<organism evidence="8 9">
    <name type="scientific">Megasphaera intestinihominis</name>
    <dbReference type="NCBI Taxonomy" id="3133159"/>
    <lineage>
        <taxon>Bacteria</taxon>
        <taxon>Bacillati</taxon>
        <taxon>Bacillota</taxon>
        <taxon>Negativicutes</taxon>
        <taxon>Veillonellales</taxon>
        <taxon>Veillonellaceae</taxon>
        <taxon>Megasphaera</taxon>
    </lineage>
</organism>
<keyword evidence="5" id="KW-0680">Restriction system</keyword>
<dbReference type="Proteomes" id="UP001433088">
    <property type="component" value="Unassembled WGS sequence"/>
</dbReference>
<proteinExistence type="inferred from homology"/>
<evidence type="ECO:0000256" key="1">
    <source>
        <dbReference type="ARBA" id="ARBA00011975"/>
    </source>
</evidence>
<evidence type="ECO:0000256" key="3">
    <source>
        <dbReference type="ARBA" id="ARBA00022679"/>
    </source>
</evidence>
<accession>A0ABV1D0X2</accession>
<dbReference type="PANTHER" id="PTHR10629">
    <property type="entry name" value="CYTOSINE-SPECIFIC METHYLTRANSFERASE"/>
    <property type="match status" value="1"/>
</dbReference>
<evidence type="ECO:0000256" key="5">
    <source>
        <dbReference type="ARBA" id="ARBA00022747"/>
    </source>
</evidence>
<evidence type="ECO:0000256" key="2">
    <source>
        <dbReference type="ARBA" id="ARBA00022603"/>
    </source>
</evidence>
<dbReference type="InterPro" id="IPR050390">
    <property type="entry name" value="C5-Methyltransferase"/>
</dbReference>
<dbReference type="EC" id="2.1.1.37" evidence="1"/>
<dbReference type="NCBIfam" id="TIGR00675">
    <property type="entry name" value="dcm"/>
    <property type="match status" value="1"/>
</dbReference>
<dbReference type="SUPFAM" id="SSF53335">
    <property type="entry name" value="S-adenosyl-L-methionine-dependent methyltransferases"/>
    <property type="match status" value="1"/>
</dbReference>
<evidence type="ECO:0000256" key="4">
    <source>
        <dbReference type="ARBA" id="ARBA00022691"/>
    </source>
</evidence>
<dbReference type="PROSITE" id="PS51679">
    <property type="entry name" value="SAM_MT_C5"/>
    <property type="match status" value="1"/>
</dbReference>
<keyword evidence="3 6" id="KW-0808">Transferase</keyword>
<evidence type="ECO:0000256" key="6">
    <source>
        <dbReference type="PROSITE-ProRule" id="PRU01016"/>
    </source>
</evidence>
<dbReference type="RefSeq" id="WP_301877256.1">
    <property type="nucleotide sequence ID" value="NZ_JBBMEU010000050.1"/>
</dbReference>
<protein>
    <recommendedName>
        <fullName evidence="1">DNA (cytosine-5-)-methyltransferase</fullName>
        <ecNumber evidence="1">2.1.1.37</ecNumber>
    </recommendedName>
</protein>
<evidence type="ECO:0000313" key="9">
    <source>
        <dbReference type="Proteomes" id="UP001433088"/>
    </source>
</evidence>
<dbReference type="InterPro" id="IPR031303">
    <property type="entry name" value="C5_meth_CS"/>
</dbReference>
<comment type="caution">
    <text evidence="8">The sequence shown here is derived from an EMBL/GenBank/DDBJ whole genome shotgun (WGS) entry which is preliminary data.</text>
</comment>
<evidence type="ECO:0000256" key="7">
    <source>
        <dbReference type="RuleBase" id="RU000416"/>
    </source>
</evidence>
<dbReference type="PANTHER" id="PTHR10629:SF52">
    <property type="entry name" value="DNA (CYTOSINE-5)-METHYLTRANSFERASE 1"/>
    <property type="match status" value="1"/>
</dbReference>